<proteinExistence type="predicted"/>
<comment type="caution">
    <text evidence="2">The sequence shown here is derived from an EMBL/GenBank/DDBJ whole genome shotgun (WGS) entry which is preliminary data.</text>
</comment>
<name>A0AAV5TT45_9BILA</name>
<evidence type="ECO:0008006" key="4">
    <source>
        <dbReference type="Google" id="ProtNLM"/>
    </source>
</evidence>
<keyword evidence="1" id="KW-0732">Signal</keyword>
<feature type="signal peptide" evidence="1">
    <location>
        <begin position="1"/>
        <end position="18"/>
    </location>
</feature>
<dbReference type="EMBL" id="BTSX01000004">
    <property type="protein sequence ID" value="GMS97164.1"/>
    <property type="molecule type" value="Genomic_DNA"/>
</dbReference>
<protein>
    <recommendedName>
        <fullName evidence="4">Activin types I and II receptor domain-containing protein</fullName>
    </recommendedName>
</protein>
<organism evidence="2 3">
    <name type="scientific">Pristionchus entomophagus</name>
    <dbReference type="NCBI Taxonomy" id="358040"/>
    <lineage>
        <taxon>Eukaryota</taxon>
        <taxon>Metazoa</taxon>
        <taxon>Ecdysozoa</taxon>
        <taxon>Nematoda</taxon>
        <taxon>Chromadorea</taxon>
        <taxon>Rhabditida</taxon>
        <taxon>Rhabditina</taxon>
        <taxon>Diplogasteromorpha</taxon>
        <taxon>Diplogasteroidea</taxon>
        <taxon>Neodiplogasteridae</taxon>
        <taxon>Pristionchus</taxon>
    </lineage>
</organism>
<evidence type="ECO:0000256" key="1">
    <source>
        <dbReference type="SAM" id="SignalP"/>
    </source>
</evidence>
<dbReference type="Proteomes" id="UP001432027">
    <property type="component" value="Unassembled WGS sequence"/>
</dbReference>
<evidence type="ECO:0000313" key="3">
    <source>
        <dbReference type="Proteomes" id="UP001432027"/>
    </source>
</evidence>
<reference evidence="2" key="1">
    <citation type="submission" date="2023-10" db="EMBL/GenBank/DDBJ databases">
        <title>Genome assembly of Pristionchus species.</title>
        <authorList>
            <person name="Yoshida K."/>
            <person name="Sommer R.J."/>
        </authorList>
    </citation>
    <scope>NUCLEOTIDE SEQUENCE</scope>
    <source>
        <strain evidence="2">RS0144</strain>
    </source>
</reference>
<gene>
    <name evidence="2" type="ORF">PENTCL1PPCAC_19339</name>
</gene>
<dbReference type="AlphaFoldDB" id="A0AAV5TT45"/>
<feature type="non-terminal residue" evidence="2">
    <location>
        <position position="1"/>
    </location>
</feature>
<feature type="chain" id="PRO_5043797946" description="Activin types I and II receptor domain-containing protein" evidence="1">
    <location>
        <begin position="19"/>
        <end position="133"/>
    </location>
</feature>
<sequence>LQMRSFLLVLLTLPAAMAVHQCWSDGMVGTRNVVQKADCENADEDFCMKTVWIDENDDNVKTRTHTTRSCGNGNCTAEVCENAYPPSDALPTMSPLNPTTCCCQGKNFCNGAAGSSLMTSLAAAVAAAFWLRQ</sequence>
<keyword evidence="3" id="KW-1185">Reference proteome</keyword>
<evidence type="ECO:0000313" key="2">
    <source>
        <dbReference type="EMBL" id="GMS97164.1"/>
    </source>
</evidence>
<accession>A0AAV5TT45</accession>